<gene>
    <name evidence="1" type="ORF">O164_13300</name>
</gene>
<organism evidence="1 2">
    <name type="scientific">Pseudomonas taiwanensis SJ9</name>
    <dbReference type="NCBI Taxonomy" id="1388762"/>
    <lineage>
        <taxon>Bacteria</taxon>
        <taxon>Pseudomonadati</taxon>
        <taxon>Pseudomonadota</taxon>
        <taxon>Gammaproteobacteria</taxon>
        <taxon>Pseudomonadales</taxon>
        <taxon>Pseudomonadaceae</taxon>
        <taxon>Pseudomonas</taxon>
    </lineage>
</organism>
<dbReference type="InterPro" id="IPR053842">
    <property type="entry name" value="NikA-like"/>
</dbReference>
<comment type="caution">
    <text evidence="1">The sequence shown here is derived from an EMBL/GenBank/DDBJ whole genome shotgun (WGS) entry which is preliminary data.</text>
</comment>
<dbReference type="AlphaFoldDB" id="V7DD52"/>
<evidence type="ECO:0008006" key="3">
    <source>
        <dbReference type="Google" id="ProtNLM"/>
    </source>
</evidence>
<evidence type="ECO:0000313" key="1">
    <source>
        <dbReference type="EMBL" id="ESW39151.1"/>
    </source>
</evidence>
<name>V7DD52_9PSED</name>
<dbReference type="Pfam" id="PF21983">
    <property type="entry name" value="NikA-like"/>
    <property type="match status" value="1"/>
</dbReference>
<evidence type="ECO:0000313" key="2">
    <source>
        <dbReference type="Proteomes" id="UP000018511"/>
    </source>
</evidence>
<accession>V7DD52</accession>
<reference evidence="1 2" key="1">
    <citation type="submission" date="2013-10" db="EMBL/GenBank/DDBJ databases">
        <title>Whole Genome Shotgun Sequence of Pseudomonas taiwanensis SJ9.</title>
        <authorList>
            <person name="Hong S.-J."/>
            <person name="Shin J.-H."/>
        </authorList>
    </citation>
    <scope>NUCLEOTIDE SEQUENCE [LARGE SCALE GENOMIC DNA]</scope>
    <source>
        <strain evidence="1 2">SJ9</strain>
    </source>
</reference>
<proteinExistence type="predicted"/>
<dbReference type="RefSeq" id="WP_023661672.1">
    <property type="nucleotide sequence ID" value="NZ_AXUP01000166.1"/>
</dbReference>
<sequence>MEKKDSRITIRLTQSEINQLKSKMADAGYTSAGAFIRDSVATGKVRPKISSNIVVIAKELATLAGMIKGDRPKSDLLNKVRAIASANAGGVV</sequence>
<dbReference type="EMBL" id="AXUP01000166">
    <property type="protein sequence ID" value="ESW39151.1"/>
    <property type="molecule type" value="Genomic_DNA"/>
</dbReference>
<dbReference type="Proteomes" id="UP000018511">
    <property type="component" value="Unassembled WGS sequence"/>
</dbReference>
<protein>
    <recommendedName>
        <fullName evidence="3">Mobilization protein</fullName>
    </recommendedName>
</protein>